<feature type="region of interest" description="Disordered" evidence="1">
    <location>
        <begin position="235"/>
        <end position="272"/>
    </location>
</feature>
<organism evidence="3 4">
    <name type="scientific">Streptomyces lanatus</name>
    <dbReference type="NCBI Taxonomy" id="66900"/>
    <lineage>
        <taxon>Bacteria</taxon>
        <taxon>Bacillati</taxon>
        <taxon>Actinomycetota</taxon>
        <taxon>Actinomycetes</taxon>
        <taxon>Kitasatosporales</taxon>
        <taxon>Streptomycetaceae</taxon>
        <taxon>Streptomyces</taxon>
    </lineage>
</organism>
<evidence type="ECO:0000313" key="4">
    <source>
        <dbReference type="Proteomes" id="UP001486207"/>
    </source>
</evidence>
<keyword evidence="4" id="KW-1185">Reference proteome</keyword>
<feature type="compositionally biased region" description="Basic and acidic residues" evidence="1">
    <location>
        <begin position="109"/>
        <end position="119"/>
    </location>
</feature>
<feature type="region of interest" description="Disordered" evidence="1">
    <location>
        <begin position="59"/>
        <end position="160"/>
    </location>
</feature>
<keyword evidence="2" id="KW-0812">Transmembrane</keyword>
<feature type="compositionally biased region" description="Basic and acidic residues" evidence="1">
    <location>
        <begin position="349"/>
        <end position="389"/>
    </location>
</feature>
<proteinExistence type="predicted"/>
<feature type="transmembrane region" description="Helical" evidence="2">
    <location>
        <begin position="174"/>
        <end position="192"/>
    </location>
</feature>
<accession>A0ABV1XSF3</accession>
<feature type="compositionally biased region" description="Basic and acidic residues" evidence="1">
    <location>
        <begin position="286"/>
        <end position="298"/>
    </location>
</feature>
<feature type="compositionally biased region" description="Low complexity" evidence="1">
    <location>
        <begin position="150"/>
        <end position="160"/>
    </location>
</feature>
<sequence length="420" mass="45546">MSSSGLIYAVIVGAWAAYLVPMWLRRQDELNEARPTERFSTAIRLLSGRAGMERRYAKDLRARSTEEGEPSAHDPGGVTESVDVRAFAVPPTRPQTQATAQAQTSGRPEPARESAREPGARPAPERTGGPSAEPGSGQAPGKPRKRVPAARRAPVDEAAAARARRTKVLARRRRTTVVLFLAFTCGAIVAAVGGLAFLWAPGVPAVLLSGYIAYLRSQERRRFAYQMDRRRAEAAAQRLREHARQSRRRGGADAGPGADESDERPEPGTDTGLSALAADRRALVEQTDHAEWVDQQRERQRRPGHGDSWDPVPVPLPTYVTAPVAPRASGDVDLGAPDAWSSARSSTVGRDRETGAEAGGRDAEPGRAAHGDDRGEDKADEDGRSDARRRAASARRARERGRTPLFDQYEDGERPRAANE</sequence>
<feature type="compositionally biased region" description="Basic residues" evidence="1">
    <location>
        <begin position="390"/>
        <end position="399"/>
    </location>
</feature>
<feature type="compositionally biased region" description="Basic and acidic residues" evidence="1">
    <location>
        <begin position="235"/>
        <end position="244"/>
    </location>
</feature>
<evidence type="ECO:0000313" key="3">
    <source>
        <dbReference type="EMBL" id="MER7374480.1"/>
    </source>
</evidence>
<keyword evidence="2" id="KW-1133">Transmembrane helix</keyword>
<dbReference type="InterPro" id="IPR053779">
    <property type="entry name" value="GlpR"/>
</dbReference>
<dbReference type="EMBL" id="JBEPFB010000007">
    <property type="protein sequence ID" value="MER7374480.1"/>
    <property type="molecule type" value="Genomic_DNA"/>
</dbReference>
<feature type="compositionally biased region" description="Basic and acidic residues" evidence="1">
    <location>
        <begin position="59"/>
        <end position="72"/>
    </location>
</feature>
<dbReference type="RefSeq" id="WP_190071483.1">
    <property type="nucleotide sequence ID" value="NZ_BNBM01000007.1"/>
</dbReference>
<feature type="compositionally biased region" description="Low complexity" evidence="1">
    <location>
        <begin position="88"/>
        <end position="104"/>
    </location>
</feature>
<comment type="caution">
    <text evidence="3">The sequence shown here is derived from an EMBL/GenBank/DDBJ whole genome shotgun (WGS) entry which is preliminary data.</text>
</comment>
<evidence type="ECO:0000256" key="2">
    <source>
        <dbReference type="SAM" id="Phobius"/>
    </source>
</evidence>
<feature type="transmembrane region" description="Helical" evidence="2">
    <location>
        <begin position="6"/>
        <end position="24"/>
    </location>
</feature>
<evidence type="ECO:0000256" key="1">
    <source>
        <dbReference type="SAM" id="MobiDB-lite"/>
    </source>
</evidence>
<keyword evidence="2" id="KW-0472">Membrane</keyword>
<gene>
    <name evidence="3" type="primary">glpR</name>
    <name evidence="3" type="ORF">ABT384_17735</name>
</gene>
<protein>
    <submittedName>
        <fullName evidence="3">Gephyrin-like molybdotransferase receptor GlpR</fullName>
    </submittedName>
</protein>
<feature type="compositionally biased region" description="Basic and acidic residues" evidence="1">
    <location>
        <begin position="411"/>
        <end position="420"/>
    </location>
</feature>
<feature type="region of interest" description="Disordered" evidence="1">
    <location>
        <begin position="286"/>
        <end position="420"/>
    </location>
</feature>
<reference evidence="3 4" key="1">
    <citation type="submission" date="2024-06" db="EMBL/GenBank/DDBJ databases">
        <title>The Natural Products Discovery Center: Release of the First 8490 Sequenced Strains for Exploring Actinobacteria Biosynthetic Diversity.</title>
        <authorList>
            <person name="Kalkreuter E."/>
            <person name="Kautsar S.A."/>
            <person name="Yang D."/>
            <person name="Bader C.D."/>
            <person name="Teijaro C.N."/>
            <person name="Fluegel L."/>
            <person name="Davis C.M."/>
            <person name="Simpson J.R."/>
            <person name="Lauterbach L."/>
            <person name="Steele A.D."/>
            <person name="Gui C."/>
            <person name="Meng S."/>
            <person name="Li G."/>
            <person name="Viehrig K."/>
            <person name="Ye F."/>
            <person name="Su P."/>
            <person name="Kiefer A.F."/>
            <person name="Nichols A."/>
            <person name="Cepeda A.J."/>
            <person name="Yan W."/>
            <person name="Fan B."/>
            <person name="Jiang Y."/>
            <person name="Adhikari A."/>
            <person name="Zheng C.-J."/>
            <person name="Schuster L."/>
            <person name="Cowan T.M."/>
            <person name="Smanski M.J."/>
            <person name="Chevrette M.G."/>
            <person name="De Carvalho L.P.S."/>
            <person name="Shen B."/>
        </authorList>
    </citation>
    <scope>NUCLEOTIDE SEQUENCE [LARGE SCALE GENOMIC DNA]</scope>
    <source>
        <strain evidence="3 4">NPDC000155</strain>
    </source>
</reference>
<name>A0ABV1XSF3_9ACTN</name>
<dbReference type="NCBIfam" id="NF045516">
    <property type="entry name" value="GlpR"/>
    <property type="match status" value="1"/>
</dbReference>
<dbReference type="Proteomes" id="UP001486207">
    <property type="component" value="Unassembled WGS sequence"/>
</dbReference>